<organism evidence="9 10">
    <name type="scientific">Pantoea coffeiphila</name>
    <dbReference type="NCBI Taxonomy" id="1465635"/>
    <lineage>
        <taxon>Bacteria</taxon>
        <taxon>Pseudomonadati</taxon>
        <taxon>Pseudomonadota</taxon>
        <taxon>Gammaproteobacteria</taxon>
        <taxon>Enterobacterales</taxon>
        <taxon>Erwiniaceae</taxon>
        <taxon>Pantoea</taxon>
    </lineage>
</organism>
<evidence type="ECO:0000313" key="10">
    <source>
        <dbReference type="Proteomes" id="UP000239181"/>
    </source>
</evidence>
<reference evidence="9 10" key="1">
    <citation type="submission" date="2017-10" db="EMBL/GenBank/DDBJ databases">
        <title>Draft genome of two endophytic bacteria isolated from 'guarana' Paullinia cupana (Mart.) Ducke.</title>
        <authorList>
            <person name="Siqueira K.A."/>
            <person name="Liotti R.G."/>
            <person name="Mendes T.A."/>
            <person name="Soares M.A."/>
        </authorList>
    </citation>
    <scope>NUCLEOTIDE SEQUENCE [LARGE SCALE GENOMIC DNA]</scope>
    <source>
        <strain evidence="9 10">342</strain>
    </source>
</reference>
<feature type="transmembrane region" description="Helical" evidence="8">
    <location>
        <begin position="206"/>
        <end position="234"/>
    </location>
</feature>
<keyword evidence="4" id="KW-1003">Cell membrane</keyword>
<keyword evidence="5 8" id="KW-0812">Transmembrane</keyword>
<dbReference type="GO" id="GO:0033214">
    <property type="term" value="P:siderophore-iron import into cell"/>
    <property type="evidence" value="ECO:0007669"/>
    <property type="project" value="TreeGrafter"/>
</dbReference>
<feature type="transmembrane region" description="Helical" evidence="8">
    <location>
        <begin position="21"/>
        <end position="41"/>
    </location>
</feature>
<feature type="transmembrane region" description="Helical" evidence="8">
    <location>
        <begin position="272"/>
        <end position="293"/>
    </location>
</feature>
<dbReference type="OrthoDB" id="9796260at2"/>
<evidence type="ECO:0000256" key="2">
    <source>
        <dbReference type="ARBA" id="ARBA00007935"/>
    </source>
</evidence>
<dbReference type="InterPro" id="IPR037294">
    <property type="entry name" value="ABC_BtuC-like"/>
</dbReference>
<protein>
    <submittedName>
        <fullName evidence="9">Enterobactin ABC transporter permease</fullName>
    </submittedName>
</protein>
<keyword evidence="10" id="KW-1185">Reference proteome</keyword>
<dbReference type="SUPFAM" id="SSF81345">
    <property type="entry name" value="ABC transporter involved in vitamin B12 uptake, BtuC"/>
    <property type="match status" value="1"/>
</dbReference>
<keyword evidence="6 8" id="KW-1133">Transmembrane helix</keyword>
<dbReference type="Gene3D" id="1.10.3470.10">
    <property type="entry name" value="ABC transporter involved in vitamin B12 uptake, BtuC"/>
    <property type="match status" value="1"/>
</dbReference>
<evidence type="ECO:0000256" key="7">
    <source>
        <dbReference type="ARBA" id="ARBA00023136"/>
    </source>
</evidence>
<dbReference type="InterPro" id="IPR000522">
    <property type="entry name" value="ABC_transptr_permease_BtuC"/>
</dbReference>
<dbReference type="AlphaFoldDB" id="A0A2S9IDL8"/>
<proteinExistence type="inferred from homology"/>
<evidence type="ECO:0000256" key="5">
    <source>
        <dbReference type="ARBA" id="ARBA00022692"/>
    </source>
</evidence>
<gene>
    <name evidence="9" type="ORF">CQW29_09190</name>
</gene>
<name>A0A2S9IDL8_9GAMM</name>
<dbReference type="GO" id="GO:0005886">
    <property type="term" value="C:plasma membrane"/>
    <property type="evidence" value="ECO:0007669"/>
    <property type="project" value="UniProtKB-SubCell"/>
</dbReference>
<dbReference type="GO" id="GO:0022857">
    <property type="term" value="F:transmembrane transporter activity"/>
    <property type="evidence" value="ECO:0007669"/>
    <property type="project" value="InterPro"/>
</dbReference>
<feature type="transmembrane region" description="Helical" evidence="8">
    <location>
        <begin position="246"/>
        <end position="266"/>
    </location>
</feature>
<dbReference type="PANTHER" id="PTHR30472:SF19">
    <property type="entry name" value="PETROBACTIN IMPORT SYSTEM PERMEASE PROTEIN YCLO"/>
    <property type="match status" value="1"/>
</dbReference>
<comment type="subcellular location">
    <subcellularLocation>
        <location evidence="1">Cell membrane</location>
        <topology evidence="1">Multi-pass membrane protein</topology>
    </subcellularLocation>
</comment>
<feature type="transmembrane region" description="Helical" evidence="8">
    <location>
        <begin position="86"/>
        <end position="104"/>
    </location>
</feature>
<feature type="transmembrane region" description="Helical" evidence="8">
    <location>
        <begin position="53"/>
        <end position="74"/>
    </location>
</feature>
<evidence type="ECO:0000256" key="3">
    <source>
        <dbReference type="ARBA" id="ARBA00022448"/>
    </source>
</evidence>
<dbReference type="Proteomes" id="UP000239181">
    <property type="component" value="Unassembled WGS sequence"/>
</dbReference>
<feature type="transmembrane region" description="Helical" evidence="8">
    <location>
        <begin position="158"/>
        <end position="176"/>
    </location>
</feature>
<evidence type="ECO:0000256" key="8">
    <source>
        <dbReference type="SAM" id="Phobius"/>
    </source>
</evidence>
<keyword evidence="7 8" id="KW-0472">Membrane</keyword>
<dbReference type="RefSeq" id="WP_105592595.1">
    <property type="nucleotide sequence ID" value="NZ_PDET01000005.1"/>
</dbReference>
<evidence type="ECO:0000256" key="4">
    <source>
        <dbReference type="ARBA" id="ARBA00022475"/>
    </source>
</evidence>
<sequence length="298" mass="32048">MAVFMTIQLHGNIAYILKHRGQILATMVLVAFASGIGTLLFQTVTQNRILTPSVMGLESLFVLLQTVLIFALDIGGLSMLGSVGRFLAEGALLVTFATLLYRWLLSGSGMDLHRVLLIGLVCGTLFRSASGLMQRLMSPGEFAVLQSRIFATFTRADGGVLMVCALIVALVSLVVWRMRHRLDVIALGANSATALGVPYRRNVTGILLLVALLVATSTALVGPMMFLGLLIVNLTYPLIGSWRHCYLLPGSVLIGMVTLVGGQLVLERLLDMAGTLSVVIEFTGGALFIYLLLKKAKK</sequence>
<evidence type="ECO:0000256" key="6">
    <source>
        <dbReference type="ARBA" id="ARBA00022989"/>
    </source>
</evidence>
<accession>A0A2S9IDL8</accession>
<comment type="caution">
    <text evidence="9">The sequence shown here is derived from an EMBL/GenBank/DDBJ whole genome shotgun (WGS) entry which is preliminary data.</text>
</comment>
<comment type="similarity">
    <text evidence="2">Belongs to the binding-protein-dependent transport system permease family. FecCD subfamily.</text>
</comment>
<keyword evidence="3" id="KW-0813">Transport</keyword>
<evidence type="ECO:0000313" key="9">
    <source>
        <dbReference type="EMBL" id="PRD15885.1"/>
    </source>
</evidence>
<dbReference type="PANTHER" id="PTHR30472">
    <property type="entry name" value="FERRIC ENTEROBACTIN TRANSPORT SYSTEM PERMEASE PROTEIN"/>
    <property type="match status" value="1"/>
</dbReference>
<dbReference type="Pfam" id="PF01032">
    <property type="entry name" value="FecCD"/>
    <property type="match status" value="1"/>
</dbReference>
<dbReference type="EMBL" id="PDET01000005">
    <property type="protein sequence ID" value="PRD15885.1"/>
    <property type="molecule type" value="Genomic_DNA"/>
</dbReference>
<evidence type="ECO:0000256" key="1">
    <source>
        <dbReference type="ARBA" id="ARBA00004651"/>
    </source>
</evidence>
<feature type="transmembrane region" description="Helical" evidence="8">
    <location>
        <begin position="116"/>
        <end position="137"/>
    </location>
</feature>